<gene>
    <name evidence="4" type="ORF">FCL42_17975</name>
</gene>
<dbReference type="OrthoDB" id="286173at2"/>
<dbReference type="PANTHER" id="PTHR30367:SF1">
    <property type="entry name" value="MULTIDRUG RESISTANCE PROTEIN MDTN"/>
    <property type="match status" value="1"/>
</dbReference>
<keyword evidence="5" id="KW-1185">Reference proteome</keyword>
<evidence type="ECO:0000256" key="3">
    <source>
        <dbReference type="SAM" id="Phobius"/>
    </source>
</evidence>
<dbReference type="NCBIfam" id="TIGR01730">
    <property type="entry name" value="RND_mfp"/>
    <property type="match status" value="1"/>
</dbReference>
<dbReference type="PANTHER" id="PTHR30367">
    <property type="entry name" value="P-HYDROXYBENZOIC ACID EFFLUX PUMP SUBUNIT AAEA-RELATED"/>
    <property type="match status" value="1"/>
</dbReference>
<dbReference type="AlphaFoldDB" id="A0A4V5NXF3"/>
<feature type="coiled-coil region" evidence="2">
    <location>
        <begin position="142"/>
        <end position="169"/>
    </location>
</feature>
<organism evidence="4 5">
    <name type="scientific">Ferrimonas aestuarii</name>
    <dbReference type="NCBI Taxonomy" id="2569539"/>
    <lineage>
        <taxon>Bacteria</taxon>
        <taxon>Pseudomonadati</taxon>
        <taxon>Pseudomonadota</taxon>
        <taxon>Gammaproteobacteria</taxon>
        <taxon>Alteromonadales</taxon>
        <taxon>Ferrimonadaceae</taxon>
        <taxon>Ferrimonas</taxon>
    </lineage>
</organism>
<reference evidence="4 5" key="1">
    <citation type="submission" date="2019-04" db="EMBL/GenBank/DDBJ databases">
        <authorList>
            <person name="Hwang J.C."/>
        </authorList>
    </citation>
    <scope>NUCLEOTIDE SEQUENCE [LARGE SCALE GENOMIC DNA]</scope>
    <source>
        <strain evidence="4 5">IMCC35002</strain>
    </source>
</reference>
<dbReference type="GO" id="GO:0022857">
    <property type="term" value="F:transmembrane transporter activity"/>
    <property type="evidence" value="ECO:0007669"/>
    <property type="project" value="InterPro"/>
</dbReference>
<dbReference type="InterPro" id="IPR050393">
    <property type="entry name" value="MFP_Efflux_Pump"/>
</dbReference>
<dbReference type="InterPro" id="IPR006143">
    <property type="entry name" value="RND_pump_MFP"/>
</dbReference>
<dbReference type="Gene3D" id="2.40.30.170">
    <property type="match status" value="1"/>
</dbReference>
<comment type="caution">
    <text evidence="4">The sequence shown here is derived from an EMBL/GenBank/DDBJ whole genome shotgun (WGS) entry which is preliminary data.</text>
</comment>
<evidence type="ECO:0000256" key="1">
    <source>
        <dbReference type="ARBA" id="ARBA00009477"/>
    </source>
</evidence>
<keyword evidence="3" id="KW-1133">Transmembrane helix</keyword>
<evidence type="ECO:0000313" key="5">
    <source>
        <dbReference type="Proteomes" id="UP000305675"/>
    </source>
</evidence>
<name>A0A4V5NXF3_9GAMM</name>
<evidence type="ECO:0000256" key="2">
    <source>
        <dbReference type="SAM" id="Coils"/>
    </source>
</evidence>
<keyword evidence="3" id="KW-0472">Membrane</keyword>
<proteinExistence type="inferred from homology"/>
<evidence type="ECO:0000313" key="4">
    <source>
        <dbReference type="EMBL" id="TKB50885.1"/>
    </source>
</evidence>
<dbReference type="SUPFAM" id="SSF111369">
    <property type="entry name" value="HlyD-like secretion proteins"/>
    <property type="match status" value="1"/>
</dbReference>
<dbReference type="Proteomes" id="UP000305675">
    <property type="component" value="Unassembled WGS sequence"/>
</dbReference>
<comment type="similarity">
    <text evidence="1">Belongs to the membrane fusion protein (MFP) (TC 8.A.1) family.</text>
</comment>
<keyword evidence="2" id="KW-0175">Coiled coil</keyword>
<sequence length="331" mass="36927">MDLLLILTYTALCVAIFKIFKIPLTKWTVPTAVLGGVVIIGALMLLMNYNHPFTPLARQVFITTPIVPSVKGTVTEVLATPNQMMKKGDVLFRIDDTRYRQSVDEKQALVATATAERVRTQGDFERYKAGYAKGGAFTKADLDTKEQLYLAAEANLKAAKADLQQAEYDLSETVVRAPTDGYVSQLALRPGMMAVPLPLRPVMVFINRKDSMFVGAFNQKSLLRIRGGFDAEVMMEAIPGRVFKARVREVTPNIGEGQVQAQGALYTTAQFNQRGRAFVTVELLEDISEYQLPDGANAEIAVYSDSFTHVSVIRKILLRMKSWQNYLFFEH</sequence>
<accession>A0A4V5NXF3</accession>
<dbReference type="RefSeq" id="WP_136864819.1">
    <property type="nucleotide sequence ID" value="NZ_SWCJ01000019.1"/>
</dbReference>
<dbReference type="Gene3D" id="1.10.287.470">
    <property type="entry name" value="Helix hairpin bin"/>
    <property type="match status" value="1"/>
</dbReference>
<dbReference type="EMBL" id="SWCJ01000019">
    <property type="protein sequence ID" value="TKB50885.1"/>
    <property type="molecule type" value="Genomic_DNA"/>
</dbReference>
<dbReference type="GO" id="GO:0016020">
    <property type="term" value="C:membrane"/>
    <property type="evidence" value="ECO:0007669"/>
    <property type="project" value="InterPro"/>
</dbReference>
<keyword evidence="3" id="KW-0812">Transmembrane</keyword>
<feature type="transmembrane region" description="Helical" evidence="3">
    <location>
        <begin position="27"/>
        <end position="49"/>
    </location>
</feature>
<dbReference type="Gene3D" id="2.40.50.100">
    <property type="match status" value="1"/>
</dbReference>
<protein>
    <submittedName>
        <fullName evidence="4">HlyD family secretion protein</fullName>
    </submittedName>
</protein>